<reference evidence="3" key="1">
    <citation type="journal article" date="2019" name="Int. J. Syst. Evol. Microbiol.">
        <title>The Global Catalogue of Microorganisms (GCM) 10K type strain sequencing project: providing services to taxonomists for standard genome sequencing and annotation.</title>
        <authorList>
            <consortium name="The Broad Institute Genomics Platform"/>
            <consortium name="The Broad Institute Genome Sequencing Center for Infectious Disease"/>
            <person name="Wu L."/>
            <person name="Ma J."/>
        </authorList>
    </citation>
    <scope>NUCLEOTIDE SEQUENCE [LARGE SCALE GENOMIC DNA]</scope>
    <source>
        <strain evidence="3">CCUG 50349</strain>
    </source>
</reference>
<dbReference type="Pfam" id="PF10825">
    <property type="entry name" value="DUF2752"/>
    <property type="match status" value="1"/>
</dbReference>
<keyword evidence="3" id="KW-1185">Reference proteome</keyword>
<dbReference type="RefSeq" id="WP_379737616.1">
    <property type="nucleotide sequence ID" value="NZ_JBHSGW010000001.1"/>
</dbReference>
<evidence type="ECO:0000256" key="1">
    <source>
        <dbReference type="SAM" id="Phobius"/>
    </source>
</evidence>
<sequence length="103" mass="12058">MLTGFPCPSCGITKSIVYLYEGDILTSLSYHLLGPIVVFFALFIIVLFSIEIRTKQTYFREWFLNRKFAYALGAFLIVYHTIRLVFFIKENSWDSIVEQSIWS</sequence>
<keyword evidence="1" id="KW-0812">Transmembrane</keyword>
<comment type="caution">
    <text evidence="2">The sequence shown here is derived from an EMBL/GenBank/DDBJ whole genome shotgun (WGS) entry which is preliminary data.</text>
</comment>
<dbReference type="EMBL" id="JBHSGW010000001">
    <property type="protein sequence ID" value="MFC4738594.1"/>
    <property type="molecule type" value="Genomic_DNA"/>
</dbReference>
<feature type="transmembrane region" description="Helical" evidence="1">
    <location>
        <begin position="68"/>
        <end position="88"/>
    </location>
</feature>
<evidence type="ECO:0000313" key="3">
    <source>
        <dbReference type="Proteomes" id="UP001595885"/>
    </source>
</evidence>
<accession>A0ABV9P2T4</accession>
<dbReference type="InterPro" id="IPR021215">
    <property type="entry name" value="DUF2752"/>
</dbReference>
<protein>
    <submittedName>
        <fullName evidence="2">DUF2752 domain-containing protein</fullName>
    </submittedName>
</protein>
<organism evidence="2 3">
    <name type="scientific">Flavobacterium ponti</name>
    <dbReference type="NCBI Taxonomy" id="665133"/>
    <lineage>
        <taxon>Bacteria</taxon>
        <taxon>Pseudomonadati</taxon>
        <taxon>Bacteroidota</taxon>
        <taxon>Flavobacteriia</taxon>
        <taxon>Flavobacteriales</taxon>
        <taxon>Flavobacteriaceae</taxon>
        <taxon>Flavobacterium</taxon>
    </lineage>
</organism>
<name>A0ABV9P2T4_9FLAO</name>
<feature type="transmembrane region" description="Helical" evidence="1">
    <location>
        <begin position="28"/>
        <end position="48"/>
    </location>
</feature>
<keyword evidence="1" id="KW-1133">Transmembrane helix</keyword>
<keyword evidence="1" id="KW-0472">Membrane</keyword>
<evidence type="ECO:0000313" key="2">
    <source>
        <dbReference type="EMBL" id="MFC4738594.1"/>
    </source>
</evidence>
<dbReference type="Proteomes" id="UP001595885">
    <property type="component" value="Unassembled WGS sequence"/>
</dbReference>
<proteinExistence type="predicted"/>
<gene>
    <name evidence="2" type="ORF">ACFO3U_01160</name>
</gene>